<reference evidence="1 2" key="1">
    <citation type="submission" date="2014-08" db="EMBL/GenBank/DDBJ databases">
        <authorList>
            <person name="den Bakker H.C."/>
        </authorList>
    </citation>
    <scope>NUCLEOTIDE SEQUENCE [LARGE SCALE GENOMIC DNA]</scope>
    <source>
        <strain evidence="1 2">DSM 18334</strain>
    </source>
</reference>
<gene>
    <name evidence="1" type="ORF">PWYN_00250</name>
</gene>
<sequence>MKPKSYTVIQSDPGNKLFEGQTVTPYFEDEKEIIITVPGAYYDHHILKDGSYFAAHLKPTGGK</sequence>
<proteinExistence type="predicted"/>
<reference evidence="1 2" key="2">
    <citation type="submission" date="2014-10" db="EMBL/GenBank/DDBJ databases">
        <title>Comparative genomics of the Paenibacillus odorifer group.</title>
        <authorList>
            <person name="Tsai Y.-C."/>
            <person name="Martin N."/>
            <person name="Korlach J."/>
            <person name="Wiedmann M."/>
        </authorList>
    </citation>
    <scope>NUCLEOTIDE SEQUENCE [LARGE SCALE GENOMIC DNA]</scope>
    <source>
        <strain evidence="1 2">DSM 18334</strain>
    </source>
</reference>
<dbReference type="OrthoDB" id="2662517at2"/>
<name>A0A098MDM4_9BACL</name>
<dbReference type="EMBL" id="JQCR01000001">
    <property type="protein sequence ID" value="KGE20669.1"/>
    <property type="molecule type" value="Genomic_DNA"/>
</dbReference>
<accession>A0A098MDM4</accession>
<comment type="caution">
    <text evidence="1">The sequence shown here is derived from an EMBL/GenBank/DDBJ whole genome shotgun (WGS) entry which is preliminary data.</text>
</comment>
<dbReference type="Proteomes" id="UP000029734">
    <property type="component" value="Unassembled WGS sequence"/>
</dbReference>
<evidence type="ECO:0000313" key="2">
    <source>
        <dbReference type="Proteomes" id="UP000029734"/>
    </source>
</evidence>
<dbReference type="RefSeq" id="WP_036647261.1">
    <property type="nucleotide sequence ID" value="NZ_JQCR01000001.1"/>
</dbReference>
<organism evidence="1 2">
    <name type="scientific">Paenibacillus wynnii</name>
    <dbReference type="NCBI Taxonomy" id="268407"/>
    <lineage>
        <taxon>Bacteria</taxon>
        <taxon>Bacillati</taxon>
        <taxon>Bacillota</taxon>
        <taxon>Bacilli</taxon>
        <taxon>Bacillales</taxon>
        <taxon>Paenibacillaceae</taxon>
        <taxon>Paenibacillus</taxon>
    </lineage>
</organism>
<keyword evidence="2" id="KW-1185">Reference proteome</keyword>
<protein>
    <submittedName>
        <fullName evidence="1">Uncharacterized protein</fullName>
    </submittedName>
</protein>
<evidence type="ECO:0000313" key="1">
    <source>
        <dbReference type="EMBL" id="KGE20669.1"/>
    </source>
</evidence>
<dbReference type="AlphaFoldDB" id="A0A098MDM4"/>
<dbReference type="STRING" id="268407.PWYN_00250"/>